<evidence type="ECO:0000313" key="1">
    <source>
        <dbReference type="EMBL" id="MPC18727.1"/>
    </source>
</evidence>
<organism evidence="1 2">
    <name type="scientific">Portunus trituberculatus</name>
    <name type="common">Swimming crab</name>
    <name type="synonym">Neptunus trituberculatus</name>
    <dbReference type="NCBI Taxonomy" id="210409"/>
    <lineage>
        <taxon>Eukaryota</taxon>
        <taxon>Metazoa</taxon>
        <taxon>Ecdysozoa</taxon>
        <taxon>Arthropoda</taxon>
        <taxon>Crustacea</taxon>
        <taxon>Multicrustacea</taxon>
        <taxon>Malacostraca</taxon>
        <taxon>Eumalacostraca</taxon>
        <taxon>Eucarida</taxon>
        <taxon>Decapoda</taxon>
        <taxon>Pleocyemata</taxon>
        <taxon>Brachyura</taxon>
        <taxon>Eubrachyura</taxon>
        <taxon>Portunoidea</taxon>
        <taxon>Portunidae</taxon>
        <taxon>Portuninae</taxon>
        <taxon>Portunus</taxon>
    </lineage>
</organism>
<dbReference type="EMBL" id="VSRR010000705">
    <property type="protein sequence ID" value="MPC18727.1"/>
    <property type="molecule type" value="Genomic_DNA"/>
</dbReference>
<dbReference type="Proteomes" id="UP000324222">
    <property type="component" value="Unassembled WGS sequence"/>
</dbReference>
<sequence length="60" mass="7047">MIECTKRATDHSTSNRLYLSDVIPEVTLHQTEYIDDFQEAEAFTKGSLWQYLPPTLQREE</sequence>
<evidence type="ECO:0000313" key="2">
    <source>
        <dbReference type="Proteomes" id="UP000324222"/>
    </source>
</evidence>
<dbReference type="AlphaFoldDB" id="A0A5B7DBX7"/>
<proteinExistence type="predicted"/>
<keyword evidence="2" id="KW-1185">Reference proteome</keyword>
<comment type="caution">
    <text evidence="1">The sequence shown here is derived from an EMBL/GenBank/DDBJ whole genome shotgun (WGS) entry which is preliminary data.</text>
</comment>
<gene>
    <name evidence="1" type="ORF">E2C01_011620</name>
</gene>
<name>A0A5B7DBX7_PORTR</name>
<reference evidence="1 2" key="1">
    <citation type="submission" date="2019-05" db="EMBL/GenBank/DDBJ databases">
        <title>Another draft genome of Portunus trituberculatus and its Hox gene families provides insights of decapod evolution.</title>
        <authorList>
            <person name="Jeong J.-H."/>
            <person name="Song I."/>
            <person name="Kim S."/>
            <person name="Choi T."/>
            <person name="Kim D."/>
            <person name="Ryu S."/>
            <person name="Kim W."/>
        </authorList>
    </citation>
    <scope>NUCLEOTIDE SEQUENCE [LARGE SCALE GENOMIC DNA]</scope>
    <source>
        <tissue evidence="1">Muscle</tissue>
    </source>
</reference>
<accession>A0A5B7DBX7</accession>
<protein>
    <submittedName>
        <fullName evidence="1">Uncharacterized protein</fullName>
    </submittedName>
</protein>